<keyword evidence="3" id="KW-1185">Reference proteome</keyword>
<dbReference type="EMBL" id="KL142424">
    <property type="protein sequence ID" value="KDR66336.1"/>
    <property type="molecule type" value="Genomic_DNA"/>
</dbReference>
<dbReference type="Proteomes" id="UP000027222">
    <property type="component" value="Unassembled WGS sequence"/>
</dbReference>
<evidence type="ECO:0000313" key="2">
    <source>
        <dbReference type="EMBL" id="KDR66336.1"/>
    </source>
</evidence>
<feature type="compositionally biased region" description="Polar residues" evidence="1">
    <location>
        <begin position="155"/>
        <end position="165"/>
    </location>
</feature>
<evidence type="ECO:0000256" key="1">
    <source>
        <dbReference type="SAM" id="MobiDB-lite"/>
    </source>
</evidence>
<feature type="compositionally biased region" description="Basic and acidic residues" evidence="1">
    <location>
        <begin position="219"/>
        <end position="228"/>
    </location>
</feature>
<accession>A0A067S690</accession>
<organism evidence="2 3">
    <name type="scientific">Galerina marginata (strain CBS 339.88)</name>
    <dbReference type="NCBI Taxonomy" id="685588"/>
    <lineage>
        <taxon>Eukaryota</taxon>
        <taxon>Fungi</taxon>
        <taxon>Dikarya</taxon>
        <taxon>Basidiomycota</taxon>
        <taxon>Agaricomycotina</taxon>
        <taxon>Agaricomycetes</taxon>
        <taxon>Agaricomycetidae</taxon>
        <taxon>Agaricales</taxon>
        <taxon>Agaricineae</taxon>
        <taxon>Strophariaceae</taxon>
        <taxon>Galerina</taxon>
    </lineage>
</organism>
<protein>
    <submittedName>
        <fullName evidence="2">Uncharacterized protein</fullName>
    </submittedName>
</protein>
<reference evidence="3" key="1">
    <citation type="journal article" date="2014" name="Proc. Natl. Acad. Sci. U.S.A.">
        <title>Extensive sampling of basidiomycete genomes demonstrates inadequacy of the white-rot/brown-rot paradigm for wood decay fungi.</title>
        <authorList>
            <person name="Riley R."/>
            <person name="Salamov A.A."/>
            <person name="Brown D.W."/>
            <person name="Nagy L.G."/>
            <person name="Floudas D."/>
            <person name="Held B.W."/>
            <person name="Levasseur A."/>
            <person name="Lombard V."/>
            <person name="Morin E."/>
            <person name="Otillar R."/>
            <person name="Lindquist E.A."/>
            <person name="Sun H."/>
            <person name="LaButti K.M."/>
            <person name="Schmutz J."/>
            <person name="Jabbour D."/>
            <person name="Luo H."/>
            <person name="Baker S.E."/>
            <person name="Pisabarro A.G."/>
            <person name="Walton J.D."/>
            <person name="Blanchette R.A."/>
            <person name="Henrissat B."/>
            <person name="Martin F."/>
            <person name="Cullen D."/>
            <person name="Hibbett D.S."/>
            <person name="Grigoriev I.V."/>
        </authorList>
    </citation>
    <scope>NUCLEOTIDE SEQUENCE [LARGE SCALE GENOMIC DNA]</scope>
    <source>
        <strain evidence="3">CBS 339.88</strain>
    </source>
</reference>
<proteinExistence type="predicted"/>
<name>A0A067S690_GALM3</name>
<evidence type="ECO:0000313" key="3">
    <source>
        <dbReference type="Proteomes" id="UP000027222"/>
    </source>
</evidence>
<feature type="region of interest" description="Disordered" evidence="1">
    <location>
        <begin position="143"/>
        <end position="165"/>
    </location>
</feature>
<gene>
    <name evidence="2" type="ORF">GALMADRAFT_147938</name>
</gene>
<dbReference type="HOGENOM" id="CLU_731672_0_0_1"/>
<sequence length="378" mass="40258">MAEGPAKSPNSGGYIPAEYGAERPEWGIRWDSVAEYEVTSFDYSLACQPPPPSLSSLSTPPIVQSAMSARFMYETLCLGSGSSYIRRRTAVAAANRLSILPSPPSPRIHAAGYDVFGLWCGGLRAGRHTRASADEAAWSTRVGVTSPTHRGPHATWNTGGETSTPWEMGLRGLQAGVGLVRNASAPVFAFFSLVRTWPSQARQTAGVVGEDVEVGVERRATARQEREGGYTGTTGVSDGQGHWLPMEGQQEGEGSQAPPFNPNCCHLVVNPPPSRIHFPIHPTLVISVSFVTLGPLPLVVDVVVGGVLLAFVIFTGPALPKDAGIDFGSGREAVQATSGIPGLEYSTPVNLHLWTVEGGVMERSAWAWTRGSELARWS</sequence>
<dbReference type="AlphaFoldDB" id="A0A067S690"/>
<feature type="region of interest" description="Disordered" evidence="1">
    <location>
        <begin position="219"/>
        <end position="242"/>
    </location>
</feature>